<sequence>MHGNDSENVAVGIGNVRGALRIAGPGLEPGGGINRGITQLPNELADGGRVVGLYWSDPYGSSDGEVEVGVGVRFVAQRVVPPF</sequence>
<organism evidence="1 2">
    <name type="scientific">Kribbella hippodromi</name>
    <dbReference type="NCBI Taxonomy" id="434347"/>
    <lineage>
        <taxon>Bacteria</taxon>
        <taxon>Bacillati</taxon>
        <taxon>Actinomycetota</taxon>
        <taxon>Actinomycetes</taxon>
        <taxon>Propionibacteriales</taxon>
        <taxon>Kribbellaceae</taxon>
        <taxon>Kribbella</taxon>
    </lineage>
</organism>
<evidence type="ECO:0000313" key="2">
    <source>
        <dbReference type="Proteomes" id="UP001501705"/>
    </source>
</evidence>
<proteinExistence type="predicted"/>
<reference evidence="2" key="1">
    <citation type="journal article" date="2019" name="Int. J. Syst. Evol. Microbiol.">
        <title>The Global Catalogue of Microorganisms (GCM) 10K type strain sequencing project: providing services to taxonomists for standard genome sequencing and annotation.</title>
        <authorList>
            <consortium name="The Broad Institute Genomics Platform"/>
            <consortium name="The Broad Institute Genome Sequencing Center for Infectious Disease"/>
            <person name="Wu L."/>
            <person name="Ma J."/>
        </authorList>
    </citation>
    <scope>NUCLEOTIDE SEQUENCE [LARGE SCALE GENOMIC DNA]</scope>
    <source>
        <strain evidence="2">JCM 15572</strain>
    </source>
</reference>
<protein>
    <submittedName>
        <fullName evidence="1">Uncharacterized protein</fullName>
    </submittedName>
</protein>
<gene>
    <name evidence="1" type="ORF">GCM10009804_67580</name>
</gene>
<keyword evidence="2" id="KW-1185">Reference proteome</keyword>
<dbReference type="Proteomes" id="UP001501705">
    <property type="component" value="Unassembled WGS sequence"/>
</dbReference>
<accession>A0ABP4Q5K5</accession>
<evidence type="ECO:0000313" key="1">
    <source>
        <dbReference type="EMBL" id="GAA1601485.1"/>
    </source>
</evidence>
<dbReference type="EMBL" id="BAAAPH010000030">
    <property type="protein sequence ID" value="GAA1601485.1"/>
    <property type="molecule type" value="Genomic_DNA"/>
</dbReference>
<comment type="caution">
    <text evidence="1">The sequence shown here is derived from an EMBL/GenBank/DDBJ whole genome shotgun (WGS) entry which is preliminary data.</text>
</comment>
<name>A0ABP4Q5K5_9ACTN</name>